<feature type="transmembrane region" description="Helical" evidence="5">
    <location>
        <begin position="198"/>
        <end position="217"/>
    </location>
</feature>
<sequence>MAVRKENHGDRLQARIIAFWGGLSLTRQFILIGFAVVFLGMTVIGHWIATRIAAEVQHGDSVATALFVDSFMAPHLQALARGEPLPETNAAALDRLLQRDAVRSRIVAVTIRLPDGTVAYSTRKDLIGRTFELDEPTREAFRGDVIAGFEVPQDGGLPLLETHSPVWSESEPRIVAVAEIYENAGMLFDDLARARTDAWLITGIVALLMAMALYGVVARGSRTIAAQRAALAGQVEALSEALWTNEELRERIEQSARRAVDCNERFLRRLADGLRDGPAQLVGLALLRLDGWKPPSGSLEATDRSAVRSALAAVLEDVRGICGDLHMPEIDGLSLREAVAFTILDHEHRTGAPVNVQAMDLPAAVPPLVKVCLCRFLKEGLNGTVRIGAGTSPRLSVRHEAGVVIAEVADGETGRDRSPERITGRLSLTGLSDRIEGLGGTMDIIHRPGEARRLAARLPYRRMDRA</sequence>
<keyword evidence="1" id="KW-0808">Transferase</keyword>
<dbReference type="EMBL" id="CP007796">
    <property type="protein sequence ID" value="AIB15619.1"/>
    <property type="molecule type" value="Genomic_DNA"/>
</dbReference>
<dbReference type="Gene3D" id="3.30.565.10">
    <property type="entry name" value="Histidine kinase-like ATPase, C-terminal domain"/>
    <property type="match status" value="1"/>
</dbReference>
<evidence type="ECO:0000256" key="1">
    <source>
        <dbReference type="ARBA" id="ARBA00022679"/>
    </source>
</evidence>
<name>A0A060DXN4_9PROT</name>
<keyword evidence="4" id="KW-0175">Coiled coil</keyword>
<geneLocation type="plasmid" evidence="6 8">
    <name>AbAZ39_p3</name>
</geneLocation>
<evidence type="ECO:0000256" key="3">
    <source>
        <dbReference type="ARBA" id="ARBA00023012"/>
    </source>
</evidence>
<dbReference type="PANTHER" id="PTHR24421">
    <property type="entry name" value="NITRATE/NITRITE SENSOR PROTEIN NARX-RELATED"/>
    <property type="match status" value="1"/>
</dbReference>
<dbReference type="InterPro" id="IPR050482">
    <property type="entry name" value="Sensor_HK_TwoCompSys"/>
</dbReference>
<evidence type="ECO:0000256" key="4">
    <source>
        <dbReference type="SAM" id="Coils"/>
    </source>
</evidence>
<keyword evidence="5" id="KW-0812">Transmembrane</keyword>
<accession>A0A2K1FR81</accession>
<proteinExistence type="predicted"/>
<dbReference type="Proteomes" id="UP000027186">
    <property type="component" value="Plasmid AbAZ39_p3"/>
</dbReference>
<evidence type="ECO:0000256" key="5">
    <source>
        <dbReference type="SAM" id="Phobius"/>
    </source>
</evidence>
<dbReference type="AlphaFoldDB" id="A0A060DXN4"/>
<reference evidence="6 8" key="1">
    <citation type="journal article" date="2014" name="Genome Announc.">
        <title>Complete Genome Sequence of the Model Rhizosphere Strain Azospirillum brasilense Az39, Successfully Applied in Agriculture.</title>
        <authorList>
            <person name="Rivera D."/>
            <person name="Revale S."/>
            <person name="Molina R."/>
            <person name="Gualpa J."/>
            <person name="Puente M."/>
            <person name="Maroniche G."/>
            <person name="Paris G."/>
            <person name="Baker D."/>
            <person name="Clavijo B."/>
            <person name="McLay K."/>
            <person name="Spaepen S."/>
            <person name="Perticari A."/>
            <person name="Vazquez M."/>
            <person name="Wisniewski-Dye F."/>
            <person name="Watkins C."/>
            <person name="Martinez-Abarca F."/>
            <person name="Vanderleyden J."/>
            <person name="Cassan F."/>
        </authorList>
    </citation>
    <scope>NUCLEOTIDE SEQUENCE [LARGE SCALE GENOMIC DNA]</scope>
    <source>
        <strain evidence="6 8">Az39</strain>
        <plasmid evidence="6">AbAZ39_p3</plasmid>
    </source>
</reference>
<keyword evidence="5" id="KW-0472">Membrane</keyword>
<dbReference type="OrthoDB" id="9778496at2"/>
<dbReference type="GO" id="GO:0016301">
    <property type="term" value="F:kinase activity"/>
    <property type="evidence" value="ECO:0007669"/>
    <property type="project" value="UniProtKB-KW"/>
</dbReference>
<feature type="coiled-coil region" evidence="4">
    <location>
        <begin position="238"/>
        <end position="265"/>
    </location>
</feature>
<dbReference type="GO" id="GO:0000160">
    <property type="term" value="P:phosphorelay signal transduction system"/>
    <property type="evidence" value="ECO:0007669"/>
    <property type="project" value="UniProtKB-KW"/>
</dbReference>
<dbReference type="Proteomes" id="UP000236268">
    <property type="component" value="Unassembled WGS sequence"/>
</dbReference>
<gene>
    <name evidence="6" type="ORF">ABAZ39_27515</name>
    <name evidence="7" type="ORF">C1S70_30925</name>
</gene>
<keyword evidence="2 7" id="KW-0418">Kinase</keyword>
<keyword evidence="3" id="KW-0902">Two-component regulatory system</keyword>
<evidence type="ECO:0000256" key="2">
    <source>
        <dbReference type="ARBA" id="ARBA00022777"/>
    </source>
</evidence>
<accession>A0A060DXN4</accession>
<evidence type="ECO:0000313" key="6">
    <source>
        <dbReference type="EMBL" id="AIB15619.1"/>
    </source>
</evidence>
<geneLocation type="plasmid" evidence="7">
    <name>p43unnamed</name>
</geneLocation>
<evidence type="ECO:0000313" key="8">
    <source>
        <dbReference type="Proteomes" id="UP000027186"/>
    </source>
</evidence>
<keyword evidence="6" id="KW-0614">Plasmid</keyword>
<dbReference type="InterPro" id="IPR036890">
    <property type="entry name" value="HATPase_C_sf"/>
</dbReference>
<dbReference type="EMBL" id="POWG01000063">
    <property type="protein sequence ID" value="PNQ95052.1"/>
    <property type="molecule type" value="Genomic_DNA"/>
</dbReference>
<keyword evidence="5" id="KW-1133">Transmembrane helix</keyword>
<reference evidence="7 9" key="2">
    <citation type="submission" date="2018-01" db="EMBL/GenBank/DDBJ databases">
        <title>Whole genome sequence of Azospirillum brasilense REC3 isolated from strawberry roots.</title>
        <authorList>
            <person name="Fontana C.A."/>
            <person name="Salazar S.M."/>
            <person name="Bassi D."/>
            <person name="Puglisi E."/>
            <person name="Lovaisa N.C."/>
            <person name="Toffoli L.M."/>
            <person name="Pedraza R."/>
            <person name="Cocconcelli P.S."/>
        </authorList>
    </citation>
    <scope>NUCLEOTIDE SEQUENCE [LARGE SCALE GENOMIC DNA]</scope>
    <source>
        <strain evidence="7 9">REC3</strain>
        <plasmid evidence="7">p43unnamed</plasmid>
    </source>
</reference>
<evidence type="ECO:0000313" key="7">
    <source>
        <dbReference type="EMBL" id="PNQ95052.1"/>
    </source>
</evidence>
<dbReference type="KEGG" id="abq:ABAZ39_27515"/>
<dbReference type="RefSeq" id="WP_040137411.1">
    <property type="nucleotide sequence ID" value="NZ_CP007796.1"/>
</dbReference>
<organism evidence="6 8">
    <name type="scientific">Azospirillum argentinense</name>
    <dbReference type="NCBI Taxonomy" id="2970906"/>
    <lineage>
        <taxon>Bacteria</taxon>
        <taxon>Pseudomonadati</taxon>
        <taxon>Pseudomonadota</taxon>
        <taxon>Alphaproteobacteria</taxon>
        <taxon>Rhodospirillales</taxon>
        <taxon>Azospirillaceae</taxon>
        <taxon>Azospirillum</taxon>
    </lineage>
</organism>
<protein>
    <submittedName>
        <fullName evidence="7">Two-component sensor histidine kinase</fullName>
    </submittedName>
</protein>
<evidence type="ECO:0000313" key="9">
    <source>
        <dbReference type="Proteomes" id="UP000236268"/>
    </source>
</evidence>